<dbReference type="Pfam" id="PF14559">
    <property type="entry name" value="TPR_19"/>
    <property type="match status" value="1"/>
</dbReference>
<dbReference type="PROSITE" id="PS50005">
    <property type="entry name" value="TPR"/>
    <property type="match status" value="1"/>
</dbReference>
<dbReference type="InterPro" id="IPR051012">
    <property type="entry name" value="CellSynth/LPSAsmb/PSIAsmb"/>
</dbReference>
<proteinExistence type="predicted"/>
<feature type="repeat" description="TPR" evidence="3">
    <location>
        <begin position="97"/>
        <end position="130"/>
    </location>
</feature>
<dbReference type="Pfam" id="PF13432">
    <property type="entry name" value="TPR_16"/>
    <property type="match status" value="2"/>
</dbReference>
<protein>
    <submittedName>
        <fullName evidence="4">Tetratricopeptide</fullName>
    </submittedName>
</protein>
<accession>B2DD89</accession>
<dbReference type="Gene3D" id="1.25.40.10">
    <property type="entry name" value="Tetratricopeptide repeat domain"/>
    <property type="match status" value="2"/>
</dbReference>
<dbReference type="SMART" id="SM00028">
    <property type="entry name" value="TPR"/>
    <property type="match status" value="3"/>
</dbReference>
<dbReference type="SUPFAM" id="SSF81901">
    <property type="entry name" value="HCP-like"/>
    <property type="match status" value="1"/>
</dbReference>
<evidence type="ECO:0000313" key="4">
    <source>
        <dbReference type="EMBL" id="BAG28278.1"/>
    </source>
</evidence>
<dbReference type="SUPFAM" id="SSF48452">
    <property type="entry name" value="TPR-like"/>
    <property type="match status" value="1"/>
</dbReference>
<dbReference type="InterPro" id="IPR011990">
    <property type="entry name" value="TPR-like_helical_dom_sf"/>
</dbReference>
<organism evidence="4">
    <name type="scientific">Desulfotignum balticum</name>
    <dbReference type="NCBI Taxonomy" id="115781"/>
    <lineage>
        <taxon>Bacteria</taxon>
        <taxon>Pseudomonadati</taxon>
        <taxon>Thermodesulfobacteriota</taxon>
        <taxon>Desulfobacteria</taxon>
        <taxon>Desulfobacterales</taxon>
        <taxon>Desulfobacteraceae</taxon>
        <taxon>Desulfotignum</taxon>
    </lineage>
</organism>
<dbReference type="EMBL" id="AB368180">
    <property type="protein sequence ID" value="BAG28278.1"/>
    <property type="molecule type" value="Genomic_DNA"/>
</dbReference>
<dbReference type="InterPro" id="IPR019734">
    <property type="entry name" value="TPR_rpt"/>
</dbReference>
<evidence type="ECO:0000256" key="1">
    <source>
        <dbReference type="ARBA" id="ARBA00022737"/>
    </source>
</evidence>
<name>B2DD89_9BACT</name>
<reference evidence="4" key="1">
    <citation type="journal article" date="2008" name="Appl. Microbiol. Biotechnol.">
        <title>Subtractive hybridization and random arbitrarily primed PCR analyses of a benzoate-assimilating bacterium, Desulfotignum balticum.</title>
        <authorList>
            <person name="Habe H."/>
            <person name="Kobuna A."/>
            <person name="Hosoda A."/>
            <person name="Kouzuma A."/>
            <person name="Yamane H."/>
            <person name="Nojiri H."/>
            <person name="Omori T."/>
            <person name="Watanabe K."/>
        </authorList>
    </citation>
    <scope>NUCLEOTIDE SEQUENCE</scope>
    <source>
        <strain evidence="4">DSM 7044</strain>
    </source>
</reference>
<dbReference type="PANTHER" id="PTHR45586">
    <property type="entry name" value="TPR REPEAT-CONTAINING PROTEIN PA4667"/>
    <property type="match status" value="1"/>
</dbReference>
<keyword evidence="1" id="KW-0677">Repeat</keyword>
<sequence length="365" mass="41331">MLVMILVLIVTGSPRTLAAKENMSLSAGMAVNKAQSLMAEEKPDQALGVLTRYSEKQAGNVHFYIDFLTGFCHTELGQTGLAAAAFQQAVEKQPDLTEAWLNLARCRYEQGQMVEAARAFEKGYDTSEENQPVHLFYASACHFQAGRPDSALTVFEQLMAAHPDAVTLEWKQTLVNILFALEKFRKALPWLEELAAETQGDTRRQWQEMLLYQYLSLEMKKKALAYARYLTRTHPEDPGWWKALAHVHLTDNRFEKALAAMLSYSYLTPLTREEMRLVADLYLSCNIPLSAARQYEAWLEQHGDTLSQKQVLESIKTISRAWLSAGNQDQALAWAKKGLAKTSDKELLHIKAYVLAHQEHLPVKQ</sequence>
<keyword evidence="2 3" id="KW-0802">TPR repeat</keyword>
<dbReference type="PANTHER" id="PTHR45586:SF1">
    <property type="entry name" value="LIPOPOLYSACCHARIDE ASSEMBLY PROTEIN B"/>
    <property type="match status" value="1"/>
</dbReference>
<evidence type="ECO:0000256" key="3">
    <source>
        <dbReference type="PROSITE-ProRule" id="PRU00339"/>
    </source>
</evidence>
<evidence type="ECO:0000256" key="2">
    <source>
        <dbReference type="ARBA" id="ARBA00022803"/>
    </source>
</evidence>
<dbReference type="AlphaFoldDB" id="B2DD89"/>